<accession>A0A1V9XXN0</accession>
<dbReference type="SUPFAM" id="SSF100895">
    <property type="entry name" value="Kazal-type serine protease inhibitors"/>
    <property type="match status" value="1"/>
</dbReference>
<evidence type="ECO:0000256" key="3">
    <source>
        <dbReference type="ARBA" id="ARBA00022475"/>
    </source>
</evidence>
<comment type="subcellular location">
    <subcellularLocation>
        <location evidence="1">Cell membrane</location>
        <topology evidence="1">Multi-pass membrane protein</topology>
    </subcellularLocation>
</comment>
<dbReference type="Proteomes" id="UP000192247">
    <property type="component" value="Unassembled WGS sequence"/>
</dbReference>
<keyword evidence="6 9" id="KW-0472">Membrane</keyword>
<keyword evidence="3" id="KW-1003">Cell membrane</keyword>
<dbReference type="GO" id="GO:0015347">
    <property type="term" value="F:sodium-independent organic anion transmembrane transporter activity"/>
    <property type="evidence" value="ECO:0007669"/>
    <property type="project" value="TreeGrafter"/>
</dbReference>
<dbReference type="PANTHER" id="PTHR11388:SF76">
    <property type="entry name" value="SOLUTE CARRIER ORGANIC ANION TRANSPORTER FAMILY MEMBER"/>
    <property type="match status" value="1"/>
</dbReference>
<dbReference type="PANTHER" id="PTHR11388">
    <property type="entry name" value="ORGANIC ANION TRANSPORTER"/>
    <property type="match status" value="1"/>
</dbReference>
<feature type="transmembrane region" description="Helical" evidence="9">
    <location>
        <begin position="283"/>
        <end position="307"/>
    </location>
</feature>
<dbReference type="EMBL" id="MNPL01002623">
    <property type="protein sequence ID" value="OQR78118.1"/>
    <property type="molecule type" value="Genomic_DNA"/>
</dbReference>
<dbReference type="Pfam" id="PF03137">
    <property type="entry name" value="OATP"/>
    <property type="match status" value="1"/>
</dbReference>
<comment type="caution">
    <text evidence="11">The sequence shown here is derived from an EMBL/GenBank/DDBJ whole genome shotgun (WGS) entry which is preliminary data.</text>
</comment>
<dbReference type="GO" id="GO:0016323">
    <property type="term" value="C:basolateral plasma membrane"/>
    <property type="evidence" value="ECO:0007669"/>
    <property type="project" value="TreeGrafter"/>
</dbReference>
<evidence type="ECO:0000256" key="4">
    <source>
        <dbReference type="ARBA" id="ARBA00022692"/>
    </source>
</evidence>
<evidence type="ECO:0000313" key="11">
    <source>
        <dbReference type="EMBL" id="OQR78118.1"/>
    </source>
</evidence>
<dbReference type="GO" id="GO:0043252">
    <property type="term" value="P:sodium-independent organic anion transport"/>
    <property type="evidence" value="ECO:0007669"/>
    <property type="project" value="TreeGrafter"/>
</dbReference>
<organism evidence="11 12">
    <name type="scientific">Tropilaelaps mercedesae</name>
    <dbReference type="NCBI Taxonomy" id="418985"/>
    <lineage>
        <taxon>Eukaryota</taxon>
        <taxon>Metazoa</taxon>
        <taxon>Ecdysozoa</taxon>
        <taxon>Arthropoda</taxon>
        <taxon>Chelicerata</taxon>
        <taxon>Arachnida</taxon>
        <taxon>Acari</taxon>
        <taxon>Parasitiformes</taxon>
        <taxon>Mesostigmata</taxon>
        <taxon>Gamasina</taxon>
        <taxon>Dermanyssoidea</taxon>
        <taxon>Laelapidae</taxon>
        <taxon>Tropilaelaps</taxon>
    </lineage>
</organism>
<proteinExistence type="inferred from homology"/>
<evidence type="ECO:0000256" key="8">
    <source>
        <dbReference type="SAM" id="MobiDB-lite"/>
    </source>
</evidence>
<evidence type="ECO:0000259" key="10">
    <source>
        <dbReference type="PROSITE" id="PS51465"/>
    </source>
</evidence>
<dbReference type="PROSITE" id="PS51465">
    <property type="entry name" value="KAZAL_2"/>
    <property type="match status" value="1"/>
</dbReference>
<evidence type="ECO:0000256" key="5">
    <source>
        <dbReference type="ARBA" id="ARBA00022989"/>
    </source>
</evidence>
<reference evidence="11 12" key="1">
    <citation type="journal article" date="2017" name="Gigascience">
        <title>Draft genome of the honey bee ectoparasitic mite, Tropilaelaps mercedesae, is shaped by the parasitic life history.</title>
        <authorList>
            <person name="Dong X."/>
            <person name="Armstrong S.D."/>
            <person name="Xia D."/>
            <person name="Makepeace B.L."/>
            <person name="Darby A.C."/>
            <person name="Kadowaki T."/>
        </authorList>
    </citation>
    <scope>NUCLEOTIDE SEQUENCE [LARGE SCALE GENOMIC DNA]</scope>
    <source>
        <strain evidence="11">Wuxi-XJTLU</strain>
    </source>
</reference>
<evidence type="ECO:0000256" key="2">
    <source>
        <dbReference type="ARBA" id="ARBA00009657"/>
    </source>
</evidence>
<evidence type="ECO:0000256" key="6">
    <source>
        <dbReference type="ARBA" id="ARBA00023136"/>
    </source>
</evidence>
<feature type="domain" description="Kazal-like" evidence="10">
    <location>
        <begin position="149"/>
        <end position="203"/>
    </location>
</feature>
<dbReference type="InterPro" id="IPR004156">
    <property type="entry name" value="OATP"/>
</dbReference>
<dbReference type="InterPro" id="IPR036058">
    <property type="entry name" value="Kazal_dom_sf"/>
</dbReference>
<feature type="region of interest" description="Disordered" evidence="8">
    <location>
        <begin position="319"/>
        <end position="349"/>
    </location>
</feature>
<dbReference type="InParanoid" id="A0A1V9XXN0"/>
<evidence type="ECO:0000256" key="7">
    <source>
        <dbReference type="ARBA" id="ARBA00023157"/>
    </source>
</evidence>
<feature type="transmembrane region" description="Helical" evidence="9">
    <location>
        <begin position="21"/>
        <end position="41"/>
    </location>
</feature>
<dbReference type="SUPFAM" id="SSF103473">
    <property type="entry name" value="MFS general substrate transporter"/>
    <property type="match status" value="1"/>
</dbReference>
<dbReference type="InterPro" id="IPR002350">
    <property type="entry name" value="Kazal_dom"/>
</dbReference>
<evidence type="ECO:0000256" key="9">
    <source>
        <dbReference type="SAM" id="Phobius"/>
    </source>
</evidence>
<feature type="transmembrane region" description="Helical" evidence="9">
    <location>
        <begin position="92"/>
        <end position="112"/>
    </location>
</feature>
<keyword evidence="4 9" id="KW-0812">Transmembrane</keyword>
<sequence length="357" mass="39709">MPTRNCYQDMFSTIRRLIKNPIFGLKTLGFAFIIIGTAGYGTTFTKYVEHQFGRSPSSASFISGTSKVLTNMFGIMVGGMAIQFFRPSPRKVAFYVAATEMIYMLGFVWLLFVGCHAPKISGIDLTTSRISGSTYMPQRIAPFHEGGRSSLWNECNTKCGCSVDDFAPVCSSDDQTLFSACYAGCRSSSVALNGTLLGYGDCGCIQTETLAQSSPVEANHTTVKTGKLRDKFTFTYLQYRISAFIPYPLIYGYVLDQSCILWSKTCNGRRGSCKFYDIDKLRYSVHLTTIAFLFIAIICYFAVVFYANRIQHFYSEPGDNGVSDTSDGPDKEDKKEKKSKNKNGEQNMCGKVCDFTL</sequence>
<protein>
    <submittedName>
        <fullName evidence="11">Solute carrier organic anion transporter family member 5A1-like</fullName>
    </submittedName>
</protein>
<dbReference type="OrthoDB" id="5062115at2759"/>
<keyword evidence="5 9" id="KW-1133">Transmembrane helix</keyword>
<comment type="similarity">
    <text evidence="2">Belongs to the organo anion transporter (TC 2.A.60) family.</text>
</comment>
<evidence type="ECO:0000256" key="1">
    <source>
        <dbReference type="ARBA" id="ARBA00004651"/>
    </source>
</evidence>
<dbReference type="AlphaFoldDB" id="A0A1V9XXN0"/>
<keyword evidence="7" id="KW-1015">Disulfide bond</keyword>
<dbReference type="InterPro" id="IPR036259">
    <property type="entry name" value="MFS_trans_sf"/>
</dbReference>
<evidence type="ECO:0000313" key="12">
    <source>
        <dbReference type="Proteomes" id="UP000192247"/>
    </source>
</evidence>
<gene>
    <name evidence="11" type="ORF">BIW11_06621</name>
</gene>
<name>A0A1V9XXN0_9ACAR</name>
<feature type="transmembrane region" description="Helical" evidence="9">
    <location>
        <begin position="61"/>
        <end position="85"/>
    </location>
</feature>
<keyword evidence="12" id="KW-1185">Reference proteome</keyword>